<proteinExistence type="predicted"/>
<feature type="compositionally biased region" description="Polar residues" evidence="1">
    <location>
        <begin position="1"/>
        <end position="12"/>
    </location>
</feature>
<organism evidence="2 3">
    <name type="scientific">Candidatus Synechococcus spongiarum SP3</name>
    <dbReference type="NCBI Taxonomy" id="1604020"/>
    <lineage>
        <taxon>Bacteria</taxon>
        <taxon>Bacillati</taxon>
        <taxon>Cyanobacteriota</taxon>
        <taxon>Cyanophyceae</taxon>
        <taxon>Synechococcales</taxon>
        <taxon>Synechococcaceae</taxon>
        <taxon>Synechococcus</taxon>
    </lineage>
</organism>
<evidence type="ECO:0000256" key="1">
    <source>
        <dbReference type="SAM" id="MobiDB-lite"/>
    </source>
</evidence>
<sequence length="384" mass="44209">MTTRPWSQQVSTPEGGGSSGAESRPFKLVVRCKSGGIEAFICWHEYLGDDSDDLSEWKRVTYRFPPADAETRRWSISTDDNATFVPVPCLFLESLAGGERLVAQTIPYGQPPAMAVFDLNGGAAVVARVEQAKRQHREGEKAKRQRNEAQRKREREETEREHKEAQRKRLEEEAQQQHEEEQRQRKEAQRQHREAEEKARRQRNETRLKREREEEAQRQHKEAERKCKIQHLAVDQETAVYRLCLPGIAETLVQAGAYLAYRKYRSEERVYHPDYVQSISRESLILLKPSSVGLAILNIFSGDPKDVIVTLGNYCAGFWTNDKPGQIEVAVKVNAANIDSSLWRLGDVQIEVRHATSVVLWNALRWYLPWLILTSCRSKSCLHF</sequence>
<gene>
    <name evidence="2" type="ORF">TE42_03350</name>
</gene>
<reference evidence="2 3" key="1">
    <citation type="submission" date="2015-01" db="EMBL/GenBank/DDBJ databases">
        <title>Lifestyle Evolution in Cyanobacterial Symbionts of Sponges.</title>
        <authorList>
            <person name="Burgsdorf I."/>
            <person name="Slaby B.M."/>
            <person name="Handley K.M."/>
            <person name="Haber M."/>
            <person name="Blom J."/>
            <person name="Marshall C.W."/>
            <person name="Gilbert J.A."/>
            <person name="Hentschel U."/>
            <person name="Steindler L."/>
        </authorList>
    </citation>
    <scope>NUCLEOTIDE SEQUENCE [LARGE SCALE GENOMIC DNA]</scope>
    <source>
        <strain evidence="2">SP3</strain>
    </source>
</reference>
<dbReference type="Proteomes" id="UP000035067">
    <property type="component" value="Unassembled WGS sequence"/>
</dbReference>
<dbReference type="EMBL" id="JXQG01000013">
    <property type="protein sequence ID" value="KKZ12715.1"/>
    <property type="molecule type" value="Genomic_DNA"/>
</dbReference>
<dbReference type="AlphaFoldDB" id="A0A0G2IWN4"/>
<dbReference type="PATRIC" id="fig|1604020.3.peg.2422"/>
<comment type="caution">
    <text evidence="2">The sequence shown here is derived from an EMBL/GenBank/DDBJ whole genome shotgun (WGS) entry which is preliminary data.</text>
</comment>
<evidence type="ECO:0000313" key="3">
    <source>
        <dbReference type="Proteomes" id="UP000035067"/>
    </source>
</evidence>
<evidence type="ECO:0000313" key="2">
    <source>
        <dbReference type="EMBL" id="KKZ12715.1"/>
    </source>
</evidence>
<accession>A0A0G2IWN4</accession>
<name>A0A0G2IWN4_9SYNE</name>
<feature type="region of interest" description="Disordered" evidence="1">
    <location>
        <begin position="130"/>
        <end position="225"/>
    </location>
</feature>
<feature type="region of interest" description="Disordered" evidence="1">
    <location>
        <begin position="1"/>
        <end position="22"/>
    </location>
</feature>
<protein>
    <submittedName>
        <fullName evidence="2">Uncharacterized protein</fullName>
    </submittedName>
</protein>